<accession>A0A2A9MKE5</accession>
<feature type="coiled-coil region" evidence="1">
    <location>
        <begin position="515"/>
        <end position="542"/>
    </location>
</feature>
<feature type="region of interest" description="Disordered" evidence="2">
    <location>
        <begin position="236"/>
        <end position="280"/>
    </location>
</feature>
<dbReference type="VEuPathDB" id="ToxoDB:BESB_049430"/>
<name>A0A2A9MKE5_BESBE</name>
<evidence type="ECO:0000256" key="1">
    <source>
        <dbReference type="SAM" id="Coils"/>
    </source>
</evidence>
<comment type="caution">
    <text evidence="4">The sequence shown here is derived from an EMBL/GenBank/DDBJ whole genome shotgun (WGS) entry which is preliminary data.</text>
</comment>
<gene>
    <name evidence="4" type="ORF">BESB_049430</name>
</gene>
<keyword evidence="1" id="KW-0175">Coiled coil</keyword>
<feature type="region of interest" description="Disordered" evidence="2">
    <location>
        <begin position="1"/>
        <end position="42"/>
    </location>
</feature>
<keyword evidence="3" id="KW-0812">Transmembrane</keyword>
<feature type="compositionally biased region" description="Basic and acidic residues" evidence="2">
    <location>
        <begin position="145"/>
        <end position="162"/>
    </location>
</feature>
<protein>
    <recommendedName>
        <fullName evidence="6">Transmembrane protein</fullName>
    </recommendedName>
</protein>
<dbReference type="Proteomes" id="UP000224006">
    <property type="component" value="Chromosome III"/>
</dbReference>
<feature type="compositionally biased region" description="Pro residues" evidence="2">
    <location>
        <begin position="1"/>
        <end position="23"/>
    </location>
</feature>
<feature type="transmembrane region" description="Helical" evidence="3">
    <location>
        <begin position="409"/>
        <end position="430"/>
    </location>
</feature>
<feature type="transmembrane region" description="Helical" evidence="3">
    <location>
        <begin position="172"/>
        <end position="193"/>
    </location>
</feature>
<keyword evidence="3" id="KW-1133">Transmembrane helix</keyword>
<feature type="region of interest" description="Disordered" evidence="2">
    <location>
        <begin position="318"/>
        <end position="386"/>
    </location>
</feature>
<dbReference type="RefSeq" id="XP_029220760.1">
    <property type="nucleotide sequence ID" value="XM_029363394.1"/>
</dbReference>
<dbReference type="KEGG" id="bbes:BESB_049430"/>
<evidence type="ECO:0008006" key="6">
    <source>
        <dbReference type="Google" id="ProtNLM"/>
    </source>
</evidence>
<keyword evidence="3" id="KW-0472">Membrane</keyword>
<feature type="region of interest" description="Disordered" evidence="2">
    <location>
        <begin position="97"/>
        <end position="168"/>
    </location>
</feature>
<feature type="transmembrane region" description="Helical" evidence="3">
    <location>
        <begin position="294"/>
        <end position="312"/>
    </location>
</feature>
<dbReference type="AlphaFoldDB" id="A0A2A9MKE5"/>
<sequence>MAAPPALPGGPSPAPPPVSPPPERAAAPAHGFPPSRTASPSPSLLLAAAAGLQSRSLGDLPWRTPEDLLSRGVEISEVGEKTDLTLDSADMRSLAAVARPTARSASRVQQLDKRSAEGTGPRFSWLHEGEEEDEEDAGAHSRLHGVVETRERRARRNGENRGGRRSVAGASYGGLVSGSIVVLLLICAGAYVARGRGLLASRLPATRSEAAQLKALADALSEESSVWQEFFHLGGPPDDNDLPAGEAHPVAKQQRPNAAHSYDGTGGGGREAGVRGPAMPREEEKAARLLRRQLIVIALATATALVALLWSSDLSSTLPAGGDKALSKPSAPAAPPTPPQPPVPPAGPCRRLPTADGGTDVAGGGPTAAWESPPPGARAPLEAQGHESRALETVSRFLDEIQAALGEQAVATLSMSVVVAVASVALRLLAGRALRRIGLMTDAAEHRAHALVGESLACERAVDAEVAKVVDLQNQIDGLDYQLDGPLVGSARHATGYTPTFAGRTNDAHLSDPALRRERRGIEKAEMKHAKLTRAEQRLEGEIDAAAHALPDPFSYVMEGVHDAPEDEEPKAAQPSPCETSQRKA</sequence>
<evidence type="ECO:0000313" key="4">
    <source>
        <dbReference type="EMBL" id="PFH36751.1"/>
    </source>
</evidence>
<dbReference type="GeneID" id="40309873"/>
<keyword evidence="5" id="KW-1185">Reference proteome</keyword>
<feature type="compositionally biased region" description="Low complexity" evidence="2">
    <location>
        <begin position="24"/>
        <end position="42"/>
    </location>
</feature>
<organism evidence="4 5">
    <name type="scientific">Besnoitia besnoiti</name>
    <name type="common">Apicomplexan protozoan</name>
    <dbReference type="NCBI Taxonomy" id="94643"/>
    <lineage>
        <taxon>Eukaryota</taxon>
        <taxon>Sar</taxon>
        <taxon>Alveolata</taxon>
        <taxon>Apicomplexa</taxon>
        <taxon>Conoidasida</taxon>
        <taxon>Coccidia</taxon>
        <taxon>Eucoccidiorida</taxon>
        <taxon>Eimeriorina</taxon>
        <taxon>Sarcocystidae</taxon>
        <taxon>Besnoitia</taxon>
    </lineage>
</organism>
<feature type="compositionally biased region" description="Pro residues" evidence="2">
    <location>
        <begin position="332"/>
        <end position="347"/>
    </location>
</feature>
<feature type="region of interest" description="Disordered" evidence="2">
    <location>
        <begin position="560"/>
        <end position="585"/>
    </location>
</feature>
<evidence type="ECO:0000313" key="5">
    <source>
        <dbReference type="Proteomes" id="UP000224006"/>
    </source>
</evidence>
<evidence type="ECO:0000256" key="2">
    <source>
        <dbReference type="SAM" id="MobiDB-lite"/>
    </source>
</evidence>
<dbReference type="EMBL" id="NWUJ01000003">
    <property type="protein sequence ID" value="PFH36751.1"/>
    <property type="molecule type" value="Genomic_DNA"/>
</dbReference>
<evidence type="ECO:0000256" key="3">
    <source>
        <dbReference type="SAM" id="Phobius"/>
    </source>
</evidence>
<proteinExistence type="predicted"/>
<reference evidence="4 5" key="1">
    <citation type="submission" date="2017-09" db="EMBL/GenBank/DDBJ databases">
        <title>Genome sequencing of Besnoitia besnoiti strain Bb-Ger1.</title>
        <authorList>
            <person name="Schares G."/>
            <person name="Venepally P."/>
            <person name="Lorenzi H.A."/>
        </authorList>
    </citation>
    <scope>NUCLEOTIDE SEQUENCE [LARGE SCALE GENOMIC DNA]</scope>
    <source>
        <strain evidence="4 5">Bb-Ger1</strain>
    </source>
</reference>